<dbReference type="PANTHER" id="PTHR32063:SF28">
    <property type="entry name" value="BLR2861 PROTEIN"/>
    <property type="match status" value="1"/>
</dbReference>
<dbReference type="Gene3D" id="3.30.70.1320">
    <property type="entry name" value="Multidrug efflux transporter AcrB pore domain like"/>
    <property type="match status" value="1"/>
</dbReference>
<name>A0AAN4VXP2_9BACT</name>
<comment type="subcellular location">
    <subcellularLocation>
        <location evidence="1">Cell inner membrane</location>
        <topology evidence="1">Multi-pass membrane protein</topology>
    </subcellularLocation>
</comment>
<dbReference type="Gene3D" id="3.30.70.1430">
    <property type="entry name" value="Multidrug efflux transporter AcrB pore domain"/>
    <property type="match status" value="2"/>
</dbReference>
<dbReference type="RefSeq" id="WP_338236929.1">
    <property type="nucleotide sequence ID" value="NZ_BQKE01000001.1"/>
</dbReference>
<feature type="transmembrane region" description="Helical" evidence="8">
    <location>
        <begin position="336"/>
        <end position="352"/>
    </location>
</feature>
<feature type="transmembrane region" description="Helical" evidence="8">
    <location>
        <begin position="883"/>
        <end position="903"/>
    </location>
</feature>
<dbReference type="PRINTS" id="PR00702">
    <property type="entry name" value="ACRIFLAVINRP"/>
</dbReference>
<dbReference type="AlphaFoldDB" id="A0AAN4VXP2"/>
<proteinExistence type="predicted"/>
<evidence type="ECO:0000256" key="4">
    <source>
        <dbReference type="ARBA" id="ARBA00022519"/>
    </source>
</evidence>
<dbReference type="PANTHER" id="PTHR32063">
    <property type="match status" value="1"/>
</dbReference>
<evidence type="ECO:0000313" key="10">
    <source>
        <dbReference type="Proteomes" id="UP001310022"/>
    </source>
</evidence>
<dbReference type="GO" id="GO:0005886">
    <property type="term" value="C:plasma membrane"/>
    <property type="evidence" value="ECO:0007669"/>
    <property type="project" value="UniProtKB-SubCell"/>
</dbReference>
<feature type="transmembrane region" description="Helical" evidence="8">
    <location>
        <begin position="909"/>
        <end position="930"/>
    </location>
</feature>
<dbReference type="InterPro" id="IPR001036">
    <property type="entry name" value="Acrflvin-R"/>
</dbReference>
<evidence type="ECO:0000313" key="9">
    <source>
        <dbReference type="EMBL" id="GJM61372.1"/>
    </source>
</evidence>
<keyword evidence="4" id="KW-0997">Cell inner membrane</keyword>
<dbReference type="FunFam" id="1.20.1640.10:FF:000001">
    <property type="entry name" value="Efflux pump membrane transporter"/>
    <property type="match status" value="1"/>
</dbReference>
<dbReference type="EMBL" id="BQKE01000001">
    <property type="protein sequence ID" value="GJM61372.1"/>
    <property type="molecule type" value="Genomic_DNA"/>
</dbReference>
<keyword evidence="6 8" id="KW-1133">Transmembrane helix</keyword>
<feature type="transmembrane region" description="Helical" evidence="8">
    <location>
        <begin position="958"/>
        <end position="980"/>
    </location>
</feature>
<feature type="transmembrane region" description="Helical" evidence="8">
    <location>
        <begin position="986"/>
        <end position="1009"/>
    </location>
</feature>
<dbReference type="Proteomes" id="UP001310022">
    <property type="component" value="Unassembled WGS sequence"/>
</dbReference>
<evidence type="ECO:0000256" key="5">
    <source>
        <dbReference type="ARBA" id="ARBA00022692"/>
    </source>
</evidence>
<organism evidence="9 10">
    <name type="scientific">Persicobacter diffluens</name>
    <dbReference type="NCBI Taxonomy" id="981"/>
    <lineage>
        <taxon>Bacteria</taxon>
        <taxon>Pseudomonadati</taxon>
        <taxon>Bacteroidota</taxon>
        <taxon>Cytophagia</taxon>
        <taxon>Cytophagales</taxon>
        <taxon>Persicobacteraceae</taxon>
        <taxon>Persicobacter</taxon>
    </lineage>
</organism>
<feature type="transmembrane region" description="Helical" evidence="8">
    <location>
        <begin position="359"/>
        <end position="379"/>
    </location>
</feature>
<dbReference type="SUPFAM" id="SSF82693">
    <property type="entry name" value="Multidrug efflux transporter AcrB pore domain, PN1, PN2, PC1 and PC2 subdomains"/>
    <property type="match status" value="3"/>
</dbReference>
<dbReference type="InterPro" id="IPR027463">
    <property type="entry name" value="AcrB_DN_DC_subdom"/>
</dbReference>
<protein>
    <submittedName>
        <fullName evidence="9">Acriflavin resistance protein</fullName>
    </submittedName>
</protein>
<accession>A0AAN4VXP2</accession>
<evidence type="ECO:0000256" key="6">
    <source>
        <dbReference type="ARBA" id="ARBA00022989"/>
    </source>
</evidence>
<evidence type="ECO:0000256" key="7">
    <source>
        <dbReference type="ARBA" id="ARBA00023136"/>
    </source>
</evidence>
<dbReference type="Pfam" id="PF00873">
    <property type="entry name" value="ACR_tran"/>
    <property type="match status" value="1"/>
</dbReference>
<gene>
    <name evidence="9" type="ORF">PEDI_19240</name>
</gene>
<feature type="transmembrane region" description="Helical" evidence="8">
    <location>
        <begin position="462"/>
        <end position="485"/>
    </location>
</feature>
<keyword evidence="10" id="KW-1185">Reference proteome</keyword>
<feature type="transmembrane region" description="Helical" evidence="8">
    <location>
        <begin position="430"/>
        <end position="450"/>
    </location>
</feature>
<feature type="transmembrane region" description="Helical" evidence="8">
    <location>
        <begin position="523"/>
        <end position="541"/>
    </location>
</feature>
<evidence type="ECO:0000256" key="2">
    <source>
        <dbReference type="ARBA" id="ARBA00022448"/>
    </source>
</evidence>
<dbReference type="GO" id="GO:0042910">
    <property type="term" value="F:xenobiotic transmembrane transporter activity"/>
    <property type="evidence" value="ECO:0007669"/>
    <property type="project" value="TreeGrafter"/>
</dbReference>
<sequence length="1035" mass="115074">MSLSAASIKRPVLASVMSIIIIIFGVLGFSFLGVREYPVTDPPIVNVQTSYPGANAQVIEAQITEPIEEQLNGIPGIKSLTSTSLEGRSNIKVEFELGMDLEAATNDVRDKVSSAQRRLPKDCDPPVVRKADGDADPIVFLNMSSEKRSLLDLSYYAESVMKERLQTIPDVAEVQIWGFKQYAMRLWMDPDKMAAYGLTALDVYDALQTANVELPSGKVEGMTTEFAVKTQGRLSTPEEFNDLILFEDETGVIRFGDVGIAEYGPQSEVAVLKRDGVPMVGLVLIPQPGANAIEIVDEFYKRLETIEKIIPEDLKLDIGFDKTKFIRRSIGEVQESIYFALALVALIIFAFLRDWRSTVIPLTTIPISLIGTFFMMYLLGFSINVLTLLAMVLAIGLVVDDTIVVLENIYTKIENGMPPLQAGLKGSGEIFFAVVSTTVALVSVFLPIIFLDGMIGQLFREFGLVLAGSVIISSFVALTFTPMACTKLLKKKQNPGWFYTKTEPLFLKLNDWYARSLNAFMRYRWQAFPILILSIVGLVWLNGEIQQELSPLEDRDTFRVSSTAMEGATFEYMDDYIDRVEEAVREEVPEENLRGIVSMASSAYGSGSVNQGWARVYLKPSDERPDDQRDLARKVATKLYTMSGAKSFVQQDPSIKISGGGGKNDVNFVLQATSIEDMVDKLPDFMDELNGREEFSYTDINLRFNKPEIHLSINREKAMNMGVSVRDIASTLQLALSGQRYDYFLMKGRQYEIIGQIMREKRSSPTDVRSLYVRSQKTGELIQLDNVVHLKETSMPPKLYRYNRAISATVSANMAEGYTMGDGLEIMEDIARQTLDERFTTSLAGSSQEFKESMRNLQFALLFAIILIYLVLSAQFESFIDPLIILLTVPLAIVGALFAIWYCGQTLNIFSQIGIIMLVGLVTKNAILIVEFANQRKEEGIPFYEAIVGGATARFRPVLMTVLSTVLGIIPIAVATGAGAESRQAMGISVIGGMLFASILTLYLIPAFYSYFSKKRNKTAEALKALEQEEMEVKA</sequence>
<dbReference type="Gene3D" id="1.20.1640.10">
    <property type="entry name" value="Multidrug efflux transporter AcrB transmembrane domain"/>
    <property type="match status" value="2"/>
</dbReference>
<keyword evidence="7 8" id="KW-0472">Membrane</keyword>
<evidence type="ECO:0000256" key="1">
    <source>
        <dbReference type="ARBA" id="ARBA00004429"/>
    </source>
</evidence>
<dbReference type="Gene3D" id="3.30.70.1440">
    <property type="entry name" value="Multidrug efflux transporter AcrB pore domain"/>
    <property type="match status" value="1"/>
</dbReference>
<evidence type="ECO:0000256" key="3">
    <source>
        <dbReference type="ARBA" id="ARBA00022475"/>
    </source>
</evidence>
<reference evidence="9 10" key="1">
    <citation type="submission" date="2021-12" db="EMBL/GenBank/DDBJ databases">
        <title>Genome sequencing of bacteria with rrn-lacking chromosome and rrn-plasmid.</title>
        <authorList>
            <person name="Anda M."/>
            <person name="Iwasaki W."/>
        </authorList>
    </citation>
    <scope>NUCLEOTIDE SEQUENCE [LARGE SCALE GENOMIC DNA]</scope>
    <source>
        <strain evidence="9 10">NBRC 15940</strain>
    </source>
</reference>
<comment type="caution">
    <text evidence="9">The sequence shown here is derived from an EMBL/GenBank/DDBJ whole genome shotgun (WGS) entry which is preliminary data.</text>
</comment>
<keyword evidence="3" id="KW-1003">Cell membrane</keyword>
<keyword evidence="2" id="KW-0813">Transport</keyword>
<dbReference type="Gene3D" id="3.30.2090.10">
    <property type="entry name" value="Multidrug efflux transporter AcrB TolC docking domain, DN and DC subdomains"/>
    <property type="match status" value="2"/>
</dbReference>
<dbReference type="SUPFAM" id="SSF82866">
    <property type="entry name" value="Multidrug efflux transporter AcrB transmembrane domain"/>
    <property type="match status" value="2"/>
</dbReference>
<keyword evidence="5 8" id="KW-0812">Transmembrane</keyword>
<feature type="transmembrane region" description="Helical" evidence="8">
    <location>
        <begin position="12"/>
        <end position="34"/>
    </location>
</feature>
<feature type="transmembrane region" description="Helical" evidence="8">
    <location>
        <begin position="385"/>
        <end position="409"/>
    </location>
</feature>
<dbReference type="FunFam" id="3.30.70.1430:FF:000001">
    <property type="entry name" value="Efflux pump membrane transporter"/>
    <property type="match status" value="1"/>
</dbReference>
<dbReference type="SUPFAM" id="SSF82714">
    <property type="entry name" value="Multidrug efflux transporter AcrB TolC docking domain, DN and DC subdomains"/>
    <property type="match status" value="2"/>
</dbReference>
<evidence type="ECO:0000256" key="8">
    <source>
        <dbReference type="SAM" id="Phobius"/>
    </source>
</evidence>
<feature type="transmembrane region" description="Helical" evidence="8">
    <location>
        <begin position="857"/>
        <end position="876"/>
    </location>
</feature>